<dbReference type="GO" id="GO:0003723">
    <property type="term" value="F:RNA binding"/>
    <property type="evidence" value="ECO:0007669"/>
    <property type="project" value="InterPro"/>
</dbReference>
<evidence type="ECO:0000256" key="2">
    <source>
        <dbReference type="ARBA" id="ARBA00061659"/>
    </source>
</evidence>
<dbReference type="InterPro" id="IPR011990">
    <property type="entry name" value="TPR-like_helical_dom_sf"/>
</dbReference>
<dbReference type="FunFam" id="1.25.40.10:FF:001175">
    <property type="entry name" value="Pentatricopeptide repeat-containing protein At1g19720"/>
    <property type="match status" value="1"/>
</dbReference>
<dbReference type="GO" id="GO:0009451">
    <property type="term" value="P:RNA modification"/>
    <property type="evidence" value="ECO:0007669"/>
    <property type="project" value="InterPro"/>
</dbReference>
<dbReference type="FunFam" id="1.25.40.10:FF:000090">
    <property type="entry name" value="Pentatricopeptide repeat-containing protein, chloroplastic"/>
    <property type="match status" value="1"/>
</dbReference>
<dbReference type="Proteomes" id="UP001188597">
    <property type="component" value="Unassembled WGS sequence"/>
</dbReference>
<dbReference type="InterPro" id="IPR002885">
    <property type="entry name" value="PPR_rpt"/>
</dbReference>
<dbReference type="AlphaFoldDB" id="A0AA88WJ37"/>
<feature type="repeat" description="PPR" evidence="3">
    <location>
        <begin position="99"/>
        <end position="133"/>
    </location>
</feature>
<protein>
    <recommendedName>
        <fullName evidence="6">Pentatricopeptide repeat-containing protein</fullName>
    </recommendedName>
</protein>
<comment type="similarity">
    <text evidence="2">Belongs to the PPR family. PCMP-E subfamily.</text>
</comment>
<gene>
    <name evidence="4" type="ORF">RJ639_040647</name>
</gene>
<dbReference type="PANTHER" id="PTHR24015:SF930">
    <property type="entry name" value="PPR CONTAINING PLANT-LIKE PROTEIN"/>
    <property type="match status" value="1"/>
</dbReference>
<feature type="repeat" description="PPR" evidence="3">
    <location>
        <begin position="438"/>
        <end position="472"/>
    </location>
</feature>
<dbReference type="NCBIfam" id="TIGR00756">
    <property type="entry name" value="PPR"/>
    <property type="match status" value="5"/>
</dbReference>
<accession>A0AA88WJ37</accession>
<keyword evidence="5" id="KW-1185">Reference proteome</keyword>
<evidence type="ECO:0000313" key="5">
    <source>
        <dbReference type="Proteomes" id="UP001188597"/>
    </source>
</evidence>
<dbReference type="FunFam" id="1.25.40.10:FF:000196">
    <property type="entry name" value="Pentatricopeptide repeat-containing protein At4g14850"/>
    <property type="match status" value="1"/>
</dbReference>
<keyword evidence="1" id="KW-0677">Repeat</keyword>
<proteinExistence type="inferred from homology"/>
<reference evidence="4" key="1">
    <citation type="submission" date="2022-12" db="EMBL/GenBank/DDBJ databases">
        <title>Draft genome assemblies for two species of Escallonia (Escalloniales).</title>
        <authorList>
            <person name="Chanderbali A."/>
            <person name="Dervinis C."/>
            <person name="Anghel I."/>
            <person name="Soltis D."/>
            <person name="Soltis P."/>
            <person name="Zapata F."/>
        </authorList>
    </citation>
    <scope>NUCLEOTIDE SEQUENCE</scope>
    <source>
        <strain evidence="4">UCBG64.0493</strain>
        <tissue evidence="4">Leaf</tissue>
    </source>
</reference>
<evidence type="ECO:0008006" key="6">
    <source>
        <dbReference type="Google" id="ProtNLM"/>
    </source>
</evidence>
<name>A0AA88WJ37_9ASTE</name>
<dbReference type="PROSITE" id="PS51375">
    <property type="entry name" value="PPR"/>
    <property type="match status" value="4"/>
</dbReference>
<dbReference type="Gene3D" id="1.25.40.10">
    <property type="entry name" value="Tetratricopeptide repeat domain"/>
    <property type="match status" value="4"/>
</dbReference>
<dbReference type="EMBL" id="JAVXUP010000493">
    <property type="protein sequence ID" value="KAK3026620.1"/>
    <property type="molecule type" value="Genomic_DNA"/>
</dbReference>
<evidence type="ECO:0000313" key="4">
    <source>
        <dbReference type="EMBL" id="KAK3026620.1"/>
    </source>
</evidence>
<evidence type="ECO:0000256" key="1">
    <source>
        <dbReference type="ARBA" id="ARBA00022737"/>
    </source>
</evidence>
<feature type="repeat" description="PPR" evidence="3">
    <location>
        <begin position="300"/>
        <end position="334"/>
    </location>
</feature>
<sequence>MNLEIAKLVADGLYKRALLLYTQLRNSTSFQPTKFTFPPLLKACAKLKSLDHAQMIHTDVIKTGFQSNTHTATSLTDTYMKLHLLGHALQLFNEIPEPNTTSLNVAIIGFAQNGCYKEALGVFRLVGLRGFRPDSVSMASVLSACEDVTHGIQLHCWAVKMGVEGDIYAATSLVSMYANCAGLVSAAEVFEGIRDKNVVCYNAFITGLLRNGVPQLVLDVFKGIRGSLGVEPNSVTLISVLSACSDLKYIQFGRQVHGYIVKFEMDINTMVGTAIVDMYSKCGSWKWAYVVFGELGGRRNLITWNSMIAGMMLNGQSENAVELFAQLESEGFEPDSATWNSMISGFSQLGKEVEAFMFFKKMLSADIIPSLKSVTSLLPACSAIAELRCGQEIHGHVIRTDISDDQFIATAIIDMYMKCGQPFLARRVFNQFKIKPGDPAIWNAMISGYGRNGENESAFRIFDQMREEKVELNSATFNCILAVCSHSGQVEKGREIYRLMKVDYGLNPTSESYGCMVDLLGRSGYLDEARELLEQVPEPSASVLTSLLGACECYSNSKLGEEMAEKLSKLEPENPIPFVILSNIYARQERWKDAQRAREKINHRRLEKIPGFSMIGVT</sequence>
<comment type="caution">
    <text evidence="4">The sequence shown here is derived from an EMBL/GenBank/DDBJ whole genome shotgun (WGS) entry which is preliminary data.</text>
</comment>
<dbReference type="InterPro" id="IPR046848">
    <property type="entry name" value="E_motif"/>
</dbReference>
<dbReference type="Pfam" id="PF13041">
    <property type="entry name" value="PPR_2"/>
    <property type="match status" value="2"/>
</dbReference>
<dbReference type="Pfam" id="PF20431">
    <property type="entry name" value="E_motif"/>
    <property type="match status" value="1"/>
</dbReference>
<dbReference type="FunFam" id="1.25.40.10:FF:000344">
    <property type="entry name" value="Pentatricopeptide repeat-containing protein"/>
    <property type="match status" value="1"/>
</dbReference>
<feature type="repeat" description="PPR" evidence="3">
    <location>
        <begin position="335"/>
        <end position="369"/>
    </location>
</feature>
<dbReference type="InterPro" id="IPR046960">
    <property type="entry name" value="PPR_At4g14850-like_plant"/>
</dbReference>
<dbReference type="GO" id="GO:0005739">
    <property type="term" value="C:mitochondrion"/>
    <property type="evidence" value="ECO:0007669"/>
    <property type="project" value="TreeGrafter"/>
</dbReference>
<evidence type="ECO:0000256" key="3">
    <source>
        <dbReference type="PROSITE-ProRule" id="PRU00708"/>
    </source>
</evidence>
<dbReference type="PANTHER" id="PTHR24015">
    <property type="entry name" value="OS07G0578800 PROTEIN-RELATED"/>
    <property type="match status" value="1"/>
</dbReference>
<organism evidence="4 5">
    <name type="scientific">Escallonia herrerae</name>
    <dbReference type="NCBI Taxonomy" id="1293975"/>
    <lineage>
        <taxon>Eukaryota</taxon>
        <taxon>Viridiplantae</taxon>
        <taxon>Streptophyta</taxon>
        <taxon>Embryophyta</taxon>
        <taxon>Tracheophyta</taxon>
        <taxon>Spermatophyta</taxon>
        <taxon>Magnoliopsida</taxon>
        <taxon>eudicotyledons</taxon>
        <taxon>Gunneridae</taxon>
        <taxon>Pentapetalae</taxon>
        <taxon>asterids</taxon>
        <taxon>campanulids</taxon>
        <taxon>Escalloniales</taxon>
        <taxon>Escalloniaceae</taxon>
        <taxon>Escallonia</taxon>
    </lineage>
</organism>
<dbReference type="SUPFAM" id="SSF48452">
    <property type="entry name" value="TPR-like"/>
    <property type="match status" value="1"/>
</dbReference>
<dbReference type="Pfam" id="PF01535">
    <property type="entry name" value="PPR"/>
    <property type="match status" value="4"/>
</dbReference>